<dbReference type="Gene3D" id="2.30.40.10">
    <property type="entry name" value="Urease, subunit C, domain 1"/>
    <property type="match status" value="1"/>
</dbReference>
<dbReference type="InterPro" id="IPR032466">
    <property type="entry name" value="Metal_Hydrolase"/>
</dbReference>
<dbReference type="Gene3D" id="3.20.20.140">
    <property type="entry name" value="Metal-dependent hydrolases"/>
    <property type="match status" value="1"/>
</dbReference>
<feature type="chain" id="PRO_5045779143" evidence="1">
    <location>
        <begin position="25"/>
        <end position="556"/>
    </location>
</feature>
<name>A0ABY5MZX6_9SPHN</name>
<evidence type="ECO:0000313" key="4">
    <source>
        <dbReference type="Proteomes" id="UP000831921"/>
    </source>
</evidence>
<dbReference type="SUPFAM" id="SSF51556">
    <property type="entry name" value="Metallo-dependent hydrolases"/>
    <property type="match status" value="1"/>
</dbReference>
<organism evidence="3 4">
    <name type="scientific">Sphingomonas glaciei</name>
    <dbReference type="NCBI Taxonomy" id="2938948"/>
    <lineage>
        <taxon>Bacteria</taxon>
        <taxon>Pseudomonadati</taxon>
        <taxon>Pseudomonadota</taxon>
        <taxon>Alphaproteobacteria</taxon>
        <taxon>Sphingomonadales</taxon>
        <taxon>Sphingomonadaceae</taxon>
        <taxon>Sphingomonas</taxon>
    </lineage>
</organism>
<dbReference type="RefSeq" id="WP_249505112.1">
    <property type="nucleotide sequence ID" value="NZ_CP097253.1"/>
</dbReference>
<dbReference type="Pfam" id="PF07969">
    <property type="entry name" value="Amidohydro_3"/>
    <property type="match status" value="1"/>
</dbReference>
<feature type="domain" description="Amidohydrolase 3" evidence="2">
    <location>
        <begin position="72"/>
        <end position="548"/>
    </location>
</feature>
<dbReference type="PANTHER" id="PTHR22642:SF2">
    <property type="entry name" value="PROTEIN LONG AFTER FAR-RED 3"/>
    <property type="match status" value="1"/>
</dbReference>
<keyword evidence="4" id="KW-1185">Reference proteome</keyword>
<keyword evidence="1" id="KW-0732">Signal</keyword>
<dbReference type="Proteomes" id="UP000831921">
    <property type="component" value="Chromosome"/>
</dbReference>
<dbReference type="PANTHER" id="PTHR22642">
    <property type="entry name" value="IMIDAZOLONEPROPIONASE"/>
    <property type="match status" value="1"/>
</dbReference>
<dbReference type="Gene3D" id="3.10.310.70">
    <property type="match status" value="1"/>
</dbReference>
<dbReference type="InterPro" id="IPR013108">
    <property type="entry name" value="Amidohydro_3"/>
</dbReference>
<accession>A0ABY5MZX6</accession>
<evidence type="ECO:0000313" key="3">
    <source>
        <dbReference type="EMBL" id="UUR09345.1"/>
    </source>
</evidence>
<protein>
    <submittedName>
        <fullName evidence="3">Amidohydrolase</fullName>
    </submittedName>
</protein>
<proteinExistence type="predicted"/>
<evidence type="ECO:0000259" key="2">
    <source>
        <dbReference type="Pfam" id="PF07969"/>
    </source>
</evidence>
<dbReference type="SUPFAM" id="SSF51338">
    <property type="entry name" value="Composite domain of metallo-dependent hydrolases"/>
    <property type="match status" value="1"/>
</dbReference>
<evidence type="ECO:0000256" key="1">
    <source>
        <dbReference type="SAM" id="SignalP"/>
    </source>
</evidence>
<gene>
    <name evidence="3" type="ORF">M1K48_06960</name>
</gene>
<feature type="signal peptide" evidence="1">
    <location>
        <begin position="1"/>
        <end position="24"/>
    </location>
</feature>
<dbReference type="EMBL" id="CP097253">
    <property type="protein sequence ID" value="UUR09345.1"/>
    <property type="molecule type" value="Genomic_DNA"/>
</dbReference>
<reference evidence="3 4" key="1">
    <citation type="submission" date="2022-05" db="EMBL/GenBank/DDBJ databases">
        <title>S8-45 Sphingomonas ultraviolaceadurans.</title>
        <authorList>
            <person name="Liu Y."/>
        </authorList>
    </citation>
    <scope>NUCLEOTIDE SEQUENCE [LARGE SCALE GENOMIC DNA]</scope>
    <source>
        <strain evidence="3 4">S8-45</strain>
    </source>
</reference>
<dbReference type="InterPro" id="IPR011059">
    <property type="entry name" value="Metal-dep_hydrolase_composite"/>
</dbReference>
<sequence>MNSKTLVLLASAWCALVIPTTASADNVVIINAKIFTGSGVHPQARAVVVTGDRISFVGSTTAARARSQPNARIIDAGGRLLTPGLIEAHTHLGPESPGQQVSMPALMWPGPSAAQAIQAVRAAAASGTGWISGTIGPATLSGERDWRSELDAVAGGRPVRLRAWWGHGTLLNSAALRQLGISDRAPDPIGGWYGRRADGTLNGLVREQAEVLVAMQLTKRAPLSAGVTAFREAAAQYAKWGVTTIHQMAHNYRVGEITATLHAAQPSLRWSVYGWASPERQPRDAWAEFASPPLMPASARLAGIKWILDSTPIERDAFQRTPYADRPGQRGRSNYSDAELRQILEGGLRGSQQLALHVVGDAEVQRLFTAMEKIAPAARWRAKRVRIEHGDGITADLLPAAKRLGVVVVQNPLHILPDKDETGRPWLENRLGEERARRFLLFRSLLRAGVPLSLGSDAGGEAANPFLNMMFAVRYDRNPVEALTREQALAAYTAGGAFAEGQEHQKGRIAVGAKADLALLSQDVLTVPLDRLPATVSLLTVVDGVVVHEGAAGLQR</sequence>